<dbReference type="Gene3D" id="3.40.10.10">
    <property type="entry name" value="DNA Methylphosphotriester Repair Domain"/>
    <property type="match status" value="1"/>
</dbReference>
<evidence type="ECO:0000256" key="3">
    <source>
        <dbReference type="ARBA" id="ARBA00023015"/>
    </source>
</evidence>
<sequence length="259" mass="28396">MIPSYPTPQEIPRLSRSRDALTSAERWQAISNRDATIDSFVYAVVTTKIYCRPSCAARLARRANVQFYDSPTQAERAGFRPCKRCRPQTGRTAVQNNPQITMVKAACEALREQTAAGLKPRLQDLAAQAGLTPSHFHRVFKKHMGVTPGHFAGILMNKQRRVDPSSGSPTNSGLSGLETPRLDALEGTGKGALGLDVSEVAFPGAGRSGMDEEISPTPMEYMWNEFDDLLSVEQGLTLPVEVGFVDPRILSASDVRRHE</sequence>
<name>A0A9W9IQA3_9EURO</name>
<keyword evidence="5" id="KW-0804">Transcription</keyword>
<comment type="cofactor">
    <cofactor evidence="1">
        <name>Zn(2+)</name>
        <dbReference type="ChEBI" id="CHEBI:29105"/>
    </cofactor>
</comment>
<evidence type="ECO:0000256" key="6">
    <source>
        <dbReference type="SAM" id="MobiDB-lite"/>
    </source>
</evidence>
<dbReference type="GO" id="GO:0043565">
    <property type="term" value="F:sequence-specific DNA binding"/>
    <property type="evidence" value="ECO:0007669"/>
    <property type="project" value="InterPro"/>
</dbReference>
<dbReference type="InterPro" id="IPR004026">
    <property type="entry name" value="Ada_DNA_repair_Zn-bd"/>
</dbReference>
<dbReference type="OrthoDB" id="2447880at2759"/>
<dbReference type="InterPro" id="IPR035451">
    <property type="entry name" value="Ada-like_dom_sf"/>
</dbReference>
<protein>
    <submittedName>
        <fullName evidence="8">Ada DNA repair metal-binding</fullName>
    </submittedName>
</protein>
<feature type="compositionally biased region" description="Polar residues" evidence="6">
    <location>
        <begin position="165"/>
        <end position="174"/>
    </location>
</feature>
<evidence type="ECO:0000313" key="8">
    <source>
        <dbReference type="EMBL" id="KAJ5182750.1"/>
    </source>
</evidence>
<gene>
    <name evidence="8" type="ORF">N7492_000366</name>
</gene>
<evidence type="ECO:0000313" key="9">
    <source>
        <dbReference type="Proteomes" id="UP001146351"/>
    </source>
</evidence>
<keyword evidence="2" id="KW-0489">Methyltransferase</keyword>
<evidence type="ECO:0000256" key="2">
    <source>
        <dbReference type="ARBA" id="ARBA00022603"/>
    </source>
</evidence>
<keyword evidence="9" id="KW-1185">Reference proteome</keyword>
<dbReference type="GO" id="GO:0008168">
    <property type="term" value="F:methyltransferase activity"/>
    <property type="evidence" value="ECO:0007669"/>
    <property type="project" value="UniProtKB-KW"/>
</dbReference>
<dbReference type="GO" id="GO:0008270">
    <property type="term" value="F:zinc ion binding"/>
    <property type="evidence" value="ECO:0007669"/>
    <property type="project" value="InterPro"/>
</dbReference>
<dbReference type="GO" id="GO:0032259">
    <property type="term" value="P:methylation"/>
    <property type="evidence" value="ECO:0007669"/>
    <property type="project" value="UniProtKB-KW"/>
</dbReference>
<comment type="caution">
    <text evidence="8">The sequence shown here is derived from an EMBL/GenBank/DDBJ whole genome shotgun (WGS) entry which is preliminary data.</text>
</comment>
<dbReference type="AlphaFoldDB" id="A0A9W9IQA3"/>
<accession>A0A9W9IQA3</accession>
<organism evidence="8 9">
    <name type="scientific">Penicillium capsulatum</name>
    <dbReference type="NCBI Taxonomy" id="69766"/>
    <lineage>
        <taxon>Eukaryota</taxon>
        <taxon>Fungi</taxon>
        <taxon>Dikarya</taxon>
        <taxon>Ascomycota</taxon>
        <taxon>Pezizomycotina</taxon>
        <taxon>Eurotiomycetes</taxon>
        <taxon>Eurotiomycetidae</taxon>
        <taxon>Eurotiales</taxon>
        <taxon>Aspergillaceae</taxon>
        <taxon>Penicillium</taxon>
    </lineage>
</organism>
<evidence type="ECO:0000256" key="4">
    <source>
        <dbReference type="ARBA" id="ARBA00023159"/>
    </source>
</evidence>
<evidence type="ECO:0000259" key="7">
    <source>
        <dbReference type="PROSITE" id="PS01124"/>
    </source>
</evidence>
<evidence type="ECO:0000256" key="5">
    <source>
        <dbReference type="ARBA" id="ARBA00023163"/>
    </source>
</evidence>
<dbReference type="Pfam" id="PF00165">
    <property type="entry name" value="HTH_AraC"/>
    <property type="match status" value="1"/>
</dbReference>
<dbReference type="Proteomes" id="UP001146351">
    <property type="component" value="Unassembled WGS sequence"/>
</dbReference>
<dbReference type="InterPro" id="IPR018060">
    <property type="entry name" value="HTH_AraC"/>
</dbReference>
<keyword evidence="4" id="KW-0010">Activator</keyword>
<proteinExistence type="predicted"/>
<keyword evidence="2" id="KW-0808">Transferase</keyword>
<dbReference type="GO" id="GO:0003700">
    <property type="term" value="F:DNA-binding transcription factor activity"/>
    <property type="evidence" value="ECO:0007669"/>
    <property type="project" value="InterPro"/>
</dbReference>
<reference evidence="8" key="2">
    <citation type="journal article" date="2023" name="IMA Fungus">
        <title>Comparative genomic study of the Penicillium genus elucidates a diverse pangenome and 15 lateral gene transfer events.</title>
        <authorList>
            <person name="Petersen C."/>
            <person name="Sorensen T."/>
            <person name="Nielsen M.R."/>
            <person name="Sondergaard T.E."/>
            <person name="Sorensen J.L."/>
            <person name="Fitzpatrick D.A."/>
            <person name="Frisvad J.C."/>
            <person name="Nielsen K.L."/>
        </authorList>
    </citation>
    <scope>NUCLEOTIDE SEQUENCE</scope>
    <source>
        <strain evidence="8">IBT 21917</strain>
    </source>
</reference>
<dbReference type="SUPFAM" id="SSF46689">
    <property type="entry name" value="Homeodomain-like"/>
    <property type="match status" value="1"/>
</dbReference>
<dbReference type="InterPro" id="IPR009057">
    <property type="entry name" value="Homeodomain-like_sf"/>
</dbReference>
<dbReference type="SUPFAM" id="SSF57884">
    <property type="entry name" value="Ada DNA repair protein, N-terminal domain (N-Ada 10)"/>
    <property type="match status" value="1"/>
</dbReference>
<dbReference type="GO" id="GO:0006281">
    <property type="term" value="P:DNA repair"/>
    <property type="evidence" value="ECO:0007669"/>
    <property type="project" value="InterPro"/>
</dbReference>
<keyword evidence="3" id="KW-0805">Transcription regulation</keyword>
<feature type="region of interest" description="Disordered" evidence="6">
    <location>
        <begin position="160"/>
        <end position="181"/>
    </location>
</feature>
<dbReference type="EMBL" id="JAPQKO010000001">
    <property type="protein sequence ID" value="KAJ5182750.1"/>
    <property type="molecule type" value="Genomic_DNA"/>
</dbReference>
<dbReference type="PROSITE" id="PS01124">
    <property type="entry name" value="HTH_ARAC_FAMILY_2"/>
    <property type="match status" value="1"/>
</dbReference>
<dbReference type="Pfam" id="PF02805">
    <property type="entry name" value="Ada_Zn_binding"/>
    <property type="match status" value="1"/>
</dbReference>
<evidence type="ECO:0000256" key="1">
    <source>
        <dbReference type="ARBA" id="ARBA00001947"/>
    </source>
</evidence>
<dbReference type="Gene3D" id="1.10.10.60">
    <property type="entry name" value="Homeodomain-like"/>
    <property type="match status" value="1"/>
</dbReference>
<feature type="domain" description="HTH araC/xylS-type" evidence="7">
    <location>
        <begin position="103"/>
        <end position="154"/>
    </location>
</feature>
<reference evidence="8" key="1">
    <citation type="submission" date="2022-11" db="EMBL/GenBank/DDBJ databases">
        <authorList>
            <person name="Petersen C."/>
        </authorList>
    </citation>
    <scope>NUCLEOTIDE SEQUENCE</scope>
    <source>
        <strain evidence="8">IBT 21917</strain>
    </source>
</reference>